<protein>
    <submittedName>
        <fullName evidence="2">Uncharacterized protein</fullName>
    </submittedName>
</protein>
<dbReference type="InterPro" id="IPR027482">
    <property type="entry name" value="Sec1-like_dom2"/>
</dbReference>
<dbReference type="InterPro" id="IPR001619">
    <property type="entry name" value="Sec1-like"/>
</dbReference>
<dbReference type="GO" id="GO:0016192">
    <property type="term" value="P:vesicle-mediated transport"/>
    <property type="evidence" value="ECO:0007669"/>
    <property type="project" value="InterPro"/>
</dbReference>
<reference evidence="2" key="1">
    <citation type="submission" date="2022-12" db="EMBL/GenBank/DDBJ databases">
        <title>Genome assemblies of Blomia tropicalis.</title>
        <authorList>
            <person name="Cui Y."/>
        </authorList>
    </citation>
    <scope>NUCLEOTIDE SEQUENCE</scope>
    <source>
        <tissue evidence="2">Adult mites</tissue>
    </source>
</reference>
<proteinExistence type="inferred from homology"/>
<dbReference type="SUPFAM" id="SSF56815">
    <property type="entry name" value="Sec1/munc18-like (SM) proteins"/>
    <property type="match status" value="1"/>
</dbReference>
<dbReference type="Pfam" id="PF00995">
    <property type="entry name" value="Sec1"/>
    <property type="match status" value="1"/>
</dbReference>
<comment type="similarity">
    <text evidence="1">Belongs to the STXBP/unc-18/SEC1 family.</text>
</comment>
<dbReference type="PANTHER" id="PTHR11679">
    <property type="entry name" value="VESICLE PROTEIN SORTING-ASSOCIATED"/>
    <property type="match status" value="1"/>
</dbReference>
<keyword evidence="3" id="KW-1185">Reference proteome</keyword>
<dbReference type="InterPro" id="IPR036045">
    <property type="entry name" value="Sec1-like_sf"/>
</dbReference>
<dbReference type="Proteomes" id="UP001142055">
    <property type="component" value="Chromosome 2"/>
</dbReference>
<evidence type="ECO:0000313" key="3">
    <source>
        <dbReference type="Proteomes" id="UP001142055"/>
    </source>
</evidence>
<dbReference type="Gene3D" id="3.40.50.1910">
    <property type="match status" value="1"/>
</dbReference>
<accession>A0A9Q0M7W4</accession>
<dbReference type="AlphaFoldDB" id="A0A9Q0M7W4"/>
<dbReference type="PIRSF" id="PIRSF005715">
    <property type="entry name" value="VPS45_Sec1"/>
    <property type="match status" value="1"/>
</dbReference>
<organism evidence="2 3">
    <name type="scientific">Blomia tropicalis</name>
    <name type="common">Mite</name>
    <dbReference type="NCBI Taxonomy" id="40697"/>
    <lineage>
        <taxon>Eukaryota</taxon>
        <taxon>Metazoa</taxon>
        <taxon>Ecdysozoa</taxon>
        <taxon>Arthropoda</taxon>
        <taxon>Chelicerata</taxon>
        <taxon>Arachnida</taxon>
        <taxon>Acari</taxon>
        <taxon>Acariformes</taxon>
        <taxon>Sarcoptiformes</taxon>
        <taxon>Astigmata</taxon>
        <taxon>Glycyphagoidea</taxon>
        <taxon>Echimyopodidae</taxon>
        <taxon>Blomia</taxon>
    </lineage>
</organism>
<dbReference type="InterPro" id="IPR043127">
    <property type="entry name" value="Sec-1-like_dom3a"/>
</dbReference>
<dbReference type="EMBL" id="JAPWDV010000002">
    <property type="protein sequence ID" value="KAJ6219197.1"/>
    <property type="molecule type" value="Genomic_DNA"/>
</dbReference>
<dbReference type="InterPro" id="IPR043154">
    <property type="entry name" value="Sec-1-like_dom1"/>
</dbReference>
<evidence type="ECO:0000313" key="2">
    <source>
        <dbReference type="EMBL" id="KAJ6219197.1"/>
    </source>
</evidence>
<dbReference type="Gene3D" id="3.40.50.2060">
    <property type="match status" value="1"/>
</dbReference>
<dbReference type="Gene3D" id="1.25.40.60">
    <property type="match status" value="1"/>
</dbReference>
<name>A0A9Q0M7W4_BLOTA</name>
<comment type="caution">
    <text evidence="2">The sequence shown here is derived from an EMBL/GenBank/DDBJ whole genome shotgun (WGS) entry which is preliminary data.</text>
</comment>
<gene>
    <name evidence="2" type="ORF">RDWZM_005009</name>
</gene>
<sequence length="576" mass="66415">MSLKQLVNQKILGEISGVWREKSWKVLILDQLTTRIISSCCELGEVINNGIVLIEDITKIREPLPTLDAIYFISPESSKLLEKDFEDGNRLYDMIHVFFTSTCPDNLFEDLRQSQCSRFIRTLKEINISFVPYETQVFSLDCSTDMFAELFASSKKILEECADRLATLCVTLGEYPRIGFRTDSEGLNVRFATLVQQKIDFYRTIEPQMKEGYCQLLIVDRGFDCITPLIHDLCFQAMIYDLLEVKNDSFIYNESGQEKELIFNDKNRLWSEFRHKHIAVVNTDLPIRVRQFNADNKIMETRPDEQVDMKKLSQIVKNLPIYQKEKGEYSAFIRLTEDCMNRYKTFVNKVCLVEQDIAMGSDVQGTNLANSIKGKKVFPLFIDPHIQPYDKIRIILLYILSNDGITDENLQRLMQHANIFDSDQAIINNLKLLGIDMDPARRIESYPRKNRINEETYDTARWTPTLKDIMEDAAQNKLSTKHFKYLSDDKPLVTKAAPKSLRFGGNEQTGLNQAKKSSLKLSTNRLIIFVLGGVTYSEMRCAYEVSKTSPYQVIVGSDQIITPTNFLENLRQLGTR</sequence>
<dbReference type="Gene3D" id="3.90.830.10">
    <property type="entry name" value="Syntaxin Binding Protein 1, Chain A, domain 2"/>
    <property type="match status" value="1"/>
</dbReference>
<evidence type="ECO:0000256" key="1">
    <source>
        <dbReference type="ARBA" id="ARBA00009884"/>
    </source>
</evidence>